<accession>A0A179D6X9</accession>
<comment type="caution">
    <text evidence="9">The sequence shown here is derived from an EMBL/GenBank/DDBJ whole genome shotgun (WGS) entry which is preliminary data.</text>
</comment>
<dbReference type="PANTHER" id="PTHR11142">
    <property type="entry name" value="PSEUDOURIDYLATE SYNTHASE"/>
    <property type="match status" value="1"/>
</dbReference>
<dbReference type="HAMAP" id="MF_00171">
    <property type="entry name" value="TruA"/>
    <property type="match status" value="1"/>
</dbReference>
<dbReference type="EC" id="5.4.99.12" evidence="4"/>
<keyword evidence="2 4" id="KW-0819">tRNA processing</keyword>
<dbReference type="OrthoDB" id="9811823at2"/>
<protein>
    <recommendedName>
        <fullName evidence="4">tRNA pseudouridine synthase A</fullName>
        <ecNumber evidence="4">5.4.99.12</ecNumber>
    </recommendedName>
    <alternativeName>
        <fullName evidence="4">tRNA pseudouridine(38-40) synthase</fullName>
    </alternativeName>
    <alternativeName>
        <fullName evidence="4">tRNA pseudouridylate synthase I</fullName>
    </alternativeName>
    <alternativeName>
        <fullName evidence="4">tRNA-uridine isomerase I</fullName>
    </alternativeName>
</protein>
<comment type="catalytic activity">
    <reaction evidence="4 7">
        <text>uridine(38/39/40) in tRNA = pseudouridine(38/39/40) in tRNA</text>
        <dbReference type="Rhea" id="RHEA:22376"/>
        <dbReference type="Rhea" id="RHEA-COMP:10085"/>
        <dbReference type="Rhea" id="RHEA-COMP:10087"/>
        <dbReference type="ChEBI" id="CHEBI:65314"/>
        <dbReference type="ChEBI" id="CHEBI:65315"/>
        <dbReference type="EC" id="5.4.99.12"/>
    </reaction>
</comment>
<proteinExistence type="inferred from homology"/>
<comment type="function">
    <text evidence="4">Formation of pseudouridine at positions 38, 39 and 40 in the anticodon stem and loop of transfer RNAs.</text>
</comment>
<evidence type="ECO:0000256" key="7">
    <source>
        <dbReference type="RuleBase" id="RU003792"/>
    </source>
</evidence>
<dbReference type="CDD" id="cd02570">
    <property type="entry name" value="PseudoU_synth_EcTruA"/>
    <property type="match status" value="1"/>
</dbReference>
<dbReference type="Proteomes" id="UP000078390">
    <property type="component" value="Unassembled WGS sequence"/>
</dbReference>
<sequence length="263" mass="30094">MRNIKLTIAYDGTNYLGWQKQKQGPTVQGILEDVLRRILGHKIKLRAAGRTDAGVHALAQVAHFHTTSKRDLETIFRAVNALLPKDIAVLRVEEMDFKFHSQYHALRKTYFYQIYNHPIRNPVLRLYSWWVPEPLDLSAMRACLPYLIGEKDFASFRKSGTDLKSTIRTVYEAQIKRAVGMAHVIRFEITGRGFMRYMVRNIVGALVEVGLGRLSPEDFKAILEARDRSVAPPPAPPQGLFLKGIYYGKKWRAKDYAPKGVRP</sequence>
<reference evidence="9 10" key="1">
    <citation type="submission" date="2016-04" db="EMBL/GenBank/DDBJ databases">
        <title>Genome analysis of Thermosulfurimonas dismutans, the first thermophilic sulfur-disproportionating bacterium of the phylum Thermodesulfobacteria.</title>
        <authorList>
            <person name="Mardanov A.V."/>
            <person name="Beletsky A.V."/>
            <person name="Kadnikov V.V."/>
            <person name="Slobodkin A.I."/>
            <person name="Ravin N.V."/>
        </authorList>
    </citation>
    <scope>NUCLEOTIDE SEQUENCE [LARGE SCALE GENOMIC DNA]</scope>
    <source>
        <strain evidence="9 10">S95</strain>
    </source>
</reference>
<dbReference type="PATRIC" id="fig|999894.6.peg.253"/>
<dbReference type="Pfam" id="PF01416">
    <property type="entry name" value="PseudoU_synth_1"/>
    <property type="match status" value="2"/>
</dbReference>
<evidence type="ECO:0000256" key="3">
    <source>
        <dbReference type="ARBA" id="ARBA00023235"/>
    </source>
</evidence>
<dbReference type="GO" id="GO:0031119">
    <property type="term" value="P:tRNA pseudouridine synthesis"/>
    <property type="evidence" value="ECO:0007669"/>
    <property type="project" value="UniProtKB-UniRule"/>
</dbReference>
<feature type="active site" description="Nucleophile" evidence="4 5">
    <location>
        <position position="52"/>
    </location>
</feature>
<evidence type="ECO:0000256" key="5">
    <source>
        <dbReference type="PIRSR" id="PIRSR001430-1"/>
    </source>
</evidence>
<keyword evidence="10" id="KW-1185">Reference proteome</keyword>
<comment type="similarity">
    <text evidence="1 4 7">Belongs to the tRNA pseudouridine synthase TruA family.</text>
</comment>
<organism evidence="9 10">
    <name type="scientific">Thermosulfurimonas dismutans</name>
    <dbReference type="NCBI Taxonomy" id="999894"/>
    <lineage>
        <taxon>Bacteria</taxon>
        <taxon>Pseudomonadati</taxon>
        <taxon>Thermodesulfobacteriota</taxon>
        <taxon>Thermodesulfobacteria</taxon>
        <taxon>Thermodesulfobacteriales</taxon>
        <taxon>Thermodesulfobacteriaceae</taxon>
        <taxon>Thermosulfurimonas</taxon>
    </lineage>
</organism>
<dbReference type="FunFam" id="3.30.70.580:FF:000001">
    <property type="entry name" value="tRNA pseudouridine synthase A"/>
    <property type="match status" value="1"/>
</dbReference>
<dbReference type="InterPro" id="IPR020095">
    <property type="entry name" value="PsdUridine_synth_TruA_C"/>
</dbReference>
<evidence type="ECO:0000313" key="10">
    <source>
        <dbReference type="Proteomes" id="UP000078390"/>
    </source>
</evidence>
<feature type="domain" description="Pseudouridine synthase I TruA alpha/beta" evidence="8">
    <location>
        <begin position="146"/>
        <end position="247"/>
    </location>
</feature>
<dbReference type="InterPro" id="IPR020094">
    <property type="entry name" value="TruA/RsuA/RluB/E/F_N"/>
</dbReference>
<dbReference type="Gene3D" id="3.30.70.660">
    <property type="entry name" value="Pseudouridine synthase I, catalytic domain, C-terminal subdomain"/>
    <property type="match status" value="1"/>
</dbReference>
<dbReference type="NCBIfam" id="TIGR00071">
    <property type="entry name" value="hisT_truA"/>
    <property type="match status" value="1"/>
</dbReference>
<evidence type="ECO:0000313" key="9">
    <source>
        <dbReference type="EMBL" id="OAQ21733.1"/>
    </source>
</evidence>
<dbReference type="GO" id="GO:0003723">
    <property type="term" value="F:RNA binding"/>
    <property type="evidence" value="ECO:0007669"/>
    <property type="project" value="InterPro"/>
</dbReference>
<dbReference type="InterPro" id="IPR001406">
    <property type="entry name" value="PsdUridine_synth_TruA"/>
</dbReference>
<name>A0A179D6X9_9BACT</name>
<dbReference type="AlphaFoldDB" id="A0A179D6X9"/>
<evidence type="ECO:0000256" key="4">
    <source>
        <dbReference type="HAMAP-Rule" id="MF_00171"/>
    </source>
</evidence>
<dbReference type="STRING" id="999894.TDIS_0251"/>
<keyword evidence="3 4" id="KW-0413">Isomerase</keyword>
<comment type="subunit">
    <text evidence="4">Homodimer.</text>
</comment>
<feature type="domain" description="Pseudouridine synthase I TruA alpha/beta" evidence="8">
    <location>
        <begin position="8"/>
        <end position="103"/>
    </location>
</feature>
<evidence type="ECO:0000256" key="2">
    <source>
        <dbReference type="ARBA" id="ARBA00022694"/>
    </source>
</evidence>
<evidence type="ECO:0000259" key="8">
    <source>
        <dbReference type="Pfam" id="PF01416"/>
    </source>
</evidence>
<dbReference type="SUPFAM" id="SSF55120">
    <property type="entry name" value="Pseudouridine synthase"/>
    <property type="match status" value="1"/>
</dbReference>
<comment type="caution">
    <text evidence="4">Lacks conserved residue(s) required for the propagation of feature annotation.</text>
</comment>
<dbReference type="PIRSF" id="PIRSF001430">
    <property type="entry name" value="tRNA_psdUrid_synth"/>
    <property type="match status" value="1"/>
</dbReference>
<evidence type="ECO:0000256" key="1">
    <source>
        <dbReference type="ARBA" id="ARBA00009375"/>
    </source>
</evidence>
<dbReference type="EMBL" id="LWLG01000001">
    <property type="protein sequence ID" value="OAQ21733.1"/>
    <property type="molecule type" value="Genomic_DNA"/>
</dbReference>
<dbReference type="GO" id="GO:0016829">
    <property type="term" value="F:lyase activity"/>
    <property type="evidence" value="ECO:0007669"/>
    <property type="project" value="UniProtKB-KW"/>
</dbReference>
<feature type="binding site" evidence="4 6">
    <location>
        <position position="110"/>
    </location>
    <ligand>
        <name>substrate</name>
    </ligand>
</feature>
<dbReference type="InterPro" id="IPR020097">
    <property type="entry name" value="PsdUridine_synth_TruA_a/b_dom"/>
</dbReference>
<keyword evidence="9" id="KW-0456">Lyase</keyword>
<dbReference type="RefSeq" id="WP_068668471.1">
    <property type="nucleotide sequence ID" value="NZ_LWLG01000001.1"/>
</dbReference>
<evidence type="ECO:0000256" key="6">
    <source>
        <dbReference type="PIRSR" id="PIRSR001430-2"/>
    </source>
</evidence>
<dbReference type="GO" id="GO:0160147">
    <property type="term" value="F:tRNA pseudouridine(38-40) synthase activity"/>
    <property type="evidence" value="ECO:0007669"/>
    <property type="project" value="UniProtKB-EC"/>
</dbReference>
<dbReference type="PANTHER" id="PTHR11142:SF0">
    <property type="entry name" value="TRNA PSEUDOURIDINE SYNTHASE-LIKE 1"/>
    <property type="match status" value="1"/>
</dbReference>
<dbReference type="Gene3D" id="3.30.70.580">
    <property type="entry name" value="Pseudouridine synthase I, catalytic domain, N-terminal subdomain"/>
    <property type="match status" value="1"/>
</dbReference>
<gene>
    <name evidence="4" type="primary">truA</name>
    <name evidence="9" type="ORF">TDIS_0251</name>
</gene>
<dbReference type="InterPro" id="IPR020103">
    <property type="entry name" value="PsdUridine_synth_cat_dom_sf"/>
</dbReference>